<dbReference type="PANTHER" id="PTHR48079:SF6">
    <property type="entry name" value="NAD(P)-BINDING DOMAIN-CONTAINING PROTEIN-RELATED"/>
    <property type="match status" value="1"/>
</dbReference>
<protein>
    <submittedName>
        <fullName evidence="2">Oxidoreductase</fullName>
    </submittedName>
</protein>
<reference evidence="2" key="1">
    <citation type="journal article" date="2014" name="Int. J. Syst. Evol. Microbiol.">
        <title>Complete genome of a new Firmicutes species belonging to the dominant human colonic microbiota ('Ruminococcus bicirculans') reveals two chromosomes and a selective capacity to utilize plant glucans.</title>
        <authorList>
            <consortium name="NISC Comparative Sequencing Program"/>
            <person name="Wegmann U."/>
            <person name="Louis P."/>
            <person name="Goesmann A."/>
            <person name="Henrissat B."/>
            <person name="Duncan S.H."/>
            <person name="Flint H.J."/>
        </authorList>
    </citation>
    <scope>NUCLEOTIDE SEQUENCE</scope>
    <source>
        <strain evidence="2">NBRC 109915</strain>
    </source>
</reference>
<dbReference type="InterPro" id="IPR036291">
    <property type="entry name" value="NAD(P)-bd_dom_sf"/>
</dbReference>
<evidence type="ECO:0000313" key="3">
    <source>
        <dbReference type="Proteomes" id="UP001161388"/>
    </source>
</evidence>
<accession>A0ABQ5VJG2</accession>
<organism evidence="2 3">
    <name type="scientific">Sulfitobacter pacificus</name>
    <dbReference type="NCBI Taxonomy" id="1499314"/>
    <lineage>
        <taxon>Bacteria</taxon>
        <taxon>Pseudomonadati</taxon>
        <taxon>Pseudomonadota</taxon>
        <taxon>Alphaproteobacteria</taxon>
        <taxon>Rhodobacterales</taxon>
        <taxon>Roseobacteraceae</taxon>
        <taxon>Sulfitobacter</taxon>
    </lineage>
</organism>
<dbReference type="SUPFAM" id="SSF51735">
    <property type="entry name" value="NAD(P)-binding Rossmann-fold domains"/>
    <property type="match status" value="1"/>
</dbReference>
<evidence type="ECO:0000313" key="2">
    <source>
        <dbReference type="EMBL" id="GLQ27196.1"/>
    </source>
</evidence>
<sequence>MGKVIVLGAKGRFGNAAARAFAEAGWQVIAFARNWDKAPAAPIQTLEGDARDPATLAAACQGFDVIVNALNPLYENWVRDLMPMAQAVITAAKASGATVIIPGNVYNYGAEGPELWTETTPWHPTTRKGRLRVEMENAFRNAGVRTIVLRGGDFITGGMTTNWFEAHIAKASRKGRTMYPGPRDRIHAWAYLPDMARAAVQLAERREQFAAFEEFGFDGYTLTGAELIDEIARATGKTQKVSAMPWPLLRLLGLFNRRMREIGEMQYLWNIPHRMDGRKLERTLPDFRQTPVAEAMQQALADR</sequence>
<keyword evidence="3" id="KW-1185">Reference proteome</keyword>
<gene>
    <name evidence="2" type="ORF">GCM10007927_19990</name>
</gene>
<name>A0ABQ5VJG2_9RHOB</name>
<dbReference type="Gene3D" id="3.40.50.720">
    <property type="entry name" value="NAD(P)-binding Rossmann-like Domain"/>
    <property type="match status" value="1"/>
</dbReference>
<dbReference type="PANTHER" id="PTHR48079">
    <property type="entry name" value="PROTEIN YEEZ"/>
    <property type="match status" value="1"/>
</dbReference>
<feature type="domain" description="NAD(P)-binding" evidence="1">
    <location>
        <begin position="8"/>
        <end position="155"/>
    </location>
</feature>
<dbReference type="RefSeq" id="WP_284373024.1">
    <property type="nucleotide sequence ID" value="NZ_BSNL01000001.1"/>
</dbReference>
<dbReference type="Pfam" id="PF13460">
    <property type="entry name" value="NAD_binding_10"/>
    <property type="match status" value="1"/>
</dbReference>
<dbReference type="InterPro" id="IPR051783">
    <property type="entry name" value="NAD(P)-dependent_oxidoreduct"/>
</dbReference>
<dbReference type="Proteomes" id="UP001161388">
    <property type="component" value="Unassembled WGS sequence"/>
</dbReference>
<evidence type="ECO:0000259" key="1">
    <source>
        <dbReference type="Pfam" id="PF13460"/>
    </source>
</evidence>
<dbReference type="EMBL" id="BSNL01000001">
    <property type="protein sequence ID" value="GLQ27196.1"/>
    <property type="molecule type" value="Genomic_DNA"/>
</dbReference>
<reference evidence="2" key="2">
    <citation type="submission" date="2023-01" db="EMBL/GenBank/DDBJ databases">
        <title>Draft genome sequence of Sulfitobacter pacificus strain NBRC 109915.</title>
        <authorList>
            <person name="Sun Q."/>
            <person name="Mori K."/>
        </authorList>
    </citation>
    <scope>NUCLEOTIDE SEQUENCE</scope>
    <source>
        <strain evidence="2">NBRC 109915</strain>
    </source>
</reference>
<dbReference type="InterPro" id="IPR016040">
    <property type="entry name" value="NAD(P)-bd_dom"/>
</dbReference>
<comment type="caution">
    <text evidence="2">The sequence shown here is derived from an EMBL/GenBank/DDBJ whole genome shotgun (WGS) entry which is preliminary data.</text>
</comment>
<proteinExistence type="predicted"/>